<dbReference type="EMBL" id="QETA01000001">
    <property type="protein sequence ID" value="PWF24719.1"/>
    <property type="molecule type" value="Genomic_DNA"/>
</dbReference>
<feature type="domain" description="FecR N-terminal" evidence="2">
    <location>
        <begin position="9"/>
        <end position="51"/>
    </location>
</feature>
<dbReference type="Proteomes" id="UP000245212">
    <property type="component" value="Unassembled WGS sequence"/>
</dbReference>
<sequence length="335" mass="37003">MTTSHAVAEQAIQWLLALQENPGSASLLREWQAWHDANPAHAQAWQRIATLHGRLQGIQHTAPASAGAARNALLTRPANPRRRAMAGSLALLLSGGLSWLAYDNQPGQRLLAQERTRKGEQRQRHLEDDTTLTLAPDTALNIHYDDQMRVIDLLAGEIFVETGHATGDLRPFMVRTRHGLAQALGTRYSVRLLPSAATTPPPATQVSVFEGRVRLQASQADNTSAQPYILESGEQSVMHPDRYDLRQPADAGRASWPDGILLARDMRLADLLRELGAYAPFELDCAPALADLRLSGSYPLAAPEDAIYSLARMLHLRVEDQRRGLIWTTRTLYLS</sequence>
<reference evidence="4" key="1">
    <citation type="submission" date="2018-05" db="EMBL/GenBank/DDBJ databases">
        <authorList>
            <person name="Li Y."/>
        </authorList>
    </citation>
    <scope>NUCLEOTIDE SEQUENCE [LARGE SCALE GENOMIC DNA]</scope>
    <source>
        <strain evidence="4">3d-2-2</strain>
    </source>
</reference>
<proteinExistence type="predicted"/>
<dbReference type="InterPro" id="IPR006860">
    <property type="entry name" value="FecR"/>
</dbReference>
<dbReference type="PIRSF" id="PIRSF018266">
    <property type="entry name" value="FecR"/>
    <property type="match status" value="1"/>
</dbReference>
<dbReference type="PANTHER" id="PTHR30273">
    <property type="entry name" value="PERIPLASMIC SIGNAL SENSOR AND SIGMA FACTOR ACTIVATOR FECR-RELATED"/>
    <property type="match status" value="1"/>
</dbReference>
<dbReference type="GO" id="GO:0016989">
    <property type="term" value="F:sigma factor antagonist activity"/>
    <property type="evidence" value="ECO:0007669"/>
    <property type="project" value="TreeGrafter"/>
</dbReference>
<evidence type="ECO:0000313" key="3">
    <source>
        <dbReference type="EMBL" id="PWF24719.1"/>
    </source>
</evidence>
<organism evidence="3 4">
    <name type="scientific">Corticimicrobacter populi</name>
    <dbReference type="NCBI Taxonomy" id="2175229"/>
    <lineage>
        <taxon>Bacteria</taxon>
        <taxon>Pseudomonadati</taxon>
        <taxon>Pseudomonadota</taxon>
        <taxon>Betaproteobacteria</taxon>
        <taxon>Burkholderiales</taxon>
        <taxon>Alcaligenaceae</taxon>
        <taxon>Corticimicrobacter</taxon>
    </lineage>
</organism>
<evidence type="ECO:0000259" key="2">
    <source>
        <dbReference type="Pfam" id="PF16220"/>
    </source>
</evidence>
<evidence type="ECO:0000313" key="4">
    <source>
        <dbReference type="Proteomes" id="UP000245212"/>
    </source>
</evidence>
<dbReference type="Gene3D" id="2.60.120.1440">
    <property type="match status" value="1"/>
</dbReference>
<keyword evidence="4" id="KW-1185">Reference proteome</keyword>
<protein>
    <submittedName>
        <fullName evidence="3">Iron dicitrate transport regulator FecR</fullName>
    </submittedName>
</protein>
<dbReference type="Pfam" id="PF16220">
    <property type="entry name" value="DUF4880"/>
    <property type="match status" value="1"/>
</dbReference>
<evidence type="ECO:0000259" key="1">
    <source>
        <dbReference type="Pfam" id="PF04773"/>
    </source>
</evidence>
<dbReference type="RefSeq" id="WP_109060124.1">
    <property type="nucleotide sequence ID" value="NZ_QETA01000001.1"/>
</dbReference>
<dbReference type="Pfam" id="PF04773">
    <property type="entry name" value="FecR"/>
    <property type="match status" value="1"/>
</dbReference>
<dbReference type="PANTHER" id="PTHR30273:SF2">
    <property type="entry name" value="PROTEIN FECR"/>
    <property type="match status" value="1"/>
</dbReference>
<gene>
    <name evidence="3" type="ORF">DD235_00545</name>
</gene>
<dbReference type="AlphaFoldDB" id="A0A2V1K4Z8"/>
<accession>A0A2V1K4Z8</accession>
<comment type="caution">
    <text evidence="3">The sequence shown here is derived from an EMBL/GenBank/DDBJ whole genome shotgun (WGS) entry which is preliminary data.</text>
</comment>
<name>A0A2V1K4Z8_9BURK</name>
<feature type="domain" description="FecR protein" evidence="1">
    <location>
        <begin position="114"/>
        <end position="214"/>
    </location>
</feature>
<dbReference type="InterPro" id="IPR012373">
    <property type="entry name" value="Ferrdict_sens_TM"/>
</dbReference>
<dbReference type="InterPro" id="IPR032623">
    <property type="entry name" value="FecR_N"/>
</dbReference>